<comment type="similarity">
    <text evidence="5">Belongs to the NtaA/SnaA/DszA monooxygenase family.</text>
</comment>
<keyword evidence="4 7" id="KW-0503">Monooxygenase</keyword>
<evidence type="ECO:0000259" key="6">
    <source>
        <dbReference type="Pfam" id="PF00296"/>
    </source>
</evidence>
<dbReference type="SUPFAM" id="SSF51679">
    <property type="entry name" value="Bacterial luciferase-like"/>
    <property type="match status" value="1"/>
</dbReference>
<dbReference type="Proteomes" id="UP001425155">
    <property type="component" value="Unassembled WGS sequence"/>
</dbReference>
<dbReference type="Pfam" id="PF00296">
    <property type="entry name" value="Bac_luciferase"/>
    <property type="match status" value="1"/>
</dbReference>
<dbReference type="InterPro" id="IPR051260">
    <property type="entry name" value="Diverse_substr_monoxygenases"/>
</dbReference>
<protein>
    <submittedName>
        <fullName evidence="7">NtaA/DmoA family FMN-dependent monooxygenase</fullName>
        <ecNumber evidence="7">1.14.-.-</ecNumber>
    </submittedName>
</protein>
<comment type="caution">
    <text evidence="7">The sequence shown here is derived from an EMBL/GenBank/DDBJ whole genome shotgun (WGS) entry which is preliminary data.</text>
</comment>
<gene>
    <name evidence="7" type="ORF">WJX64_01480</name>
</gene>
<dbReference type="InterPro" id="IPR036661">
    <property type="entry name" value="Luciferase-like_sf"/>
</dbReference>
<feature type="domain" description="Luciferase-like" evidence="6">
    <location>
        <begin position="34"/>
        <end position="405"/>
    </location>
</feature>
<dbReference type="EMBL" id="JBCLVG010000001">
    <property type="protein sequence ID" value="MEN1945211.1"/>
    <property type="molecule type" value="Genomic_DNA"/>
</dbReference>
<keyword evidence="1" id="KW-0285">Flavoprotein</keyword>
<proteinExistence type="inferred from homology"/>
<dbReference type="PANTHER" id="PTHR30011">
    <property type="entry name" value="ALKANESULFONATE MONOOXYGENASE-RELATED"/>
    <property type="match status" value="1"/>
</dbReference>
<name>A0ABU9VZQ6_9MICO</name>
<evidence type="ECO:0000313" key="8">
    <source>
        <dbReference type="Proteomes" id="UP001425155"/>
    </source>
</evidence>
<dbReference type="Gene3D" id="3.20.20.30">
    <property type="entry name" value="Luciferase-like domain"/>
    <property type="match status" value="1"/>
</dbReference>
<dbReference type="PIRSF" id="PIRSF000337">
    <property type="entry name" value="NTA_MOA"/>
    <property type="match status" value="1"/>
</dbReference>
<dbReference type="RefSeq" id="WP_342111128.1">
    <property type="nucleotide sequence ID" value="NZ_JBCAUN010000001.1"/>
</dbReference>
<evidence type="ECO:0000256" key="1">
    <source>
        <dbReference type="ARBA" id="ARBA00022630"/>
    </source>
</evidence>
<evidence type="ECO:0000256" key="4">
    <source>
        <dbReference type="ARBA" id="ARBA00023033"/>
    </source>
</evidence>
<evidence type="ECO:0000256" key="3">
    <source>
        <dbReference type="ARBA" id="ARBA00023002"/>
    </source>
</evidence>
<evidence type="ECO:0000313" key="7">
    <source>
        <dbReference type="EMBL" id="MEN1945211.1"/>
    </source>
</evidence>
<keyword evidence="3 7" id="KW-0560">Oxidoreductase</keyword>
<dbReference type="InterPro" id="IPR016215">
    <property type="entry name" value="NTA_MOA"/>
</dbReference>
<reference evidence="7 8" key="1">
    <citation type="submission" date="2024-03" db="EMBL/GenBank/DDBJ databases">
        <title>YIM 134122 draft genome.</title>
        <authorList>
            <person name="Zuo S."/>
            <person name="Xiong L."/>
        </authorList>
    </citation>
    <scope>NUCLEOTIDE SEQUENCE [LARGE SCALE GENOMIC DNA]</scope>
    <source>
        <strain evidence="7 8">YIM 134122</strain>
    </source>
</reference>
<dbReference type="EC" id="1.14.-.-" evidence="7"/>
<keyword evidence="2" id="KW-0288">FMN</keyword>
<accession>A0ABU9VZQ6</accession>
<dbReference type="GO" id="GO:0004497">
    <property type="term" value="F:monooxygenase activity"/>
    <property type="evidence" value="ECO:0007669"/>
    <property type="project" value="UniProtKB-KW"/>
</dbReference>
<organism evidence="7 8">
    <name type="scientific">Leifsonia stereocauli</name>
    <dbReference type="NCBI Taxonomy" id="3134136"/>
    <lineage>
        <taxon>Bacteria</taxon>
        <taxon>Bacillati</taxon>
        <taxon>Actinomycetota</taxon>
        <taxon>Actinomycetes</taxon>
        <taxon>Micrococcales</taxon>
        <taxon>Microbacteriaceae</taxon>
        <taxon>Leifsonia</taxon>
    </lineage>
</organism>
<evidence type="ECO:0000256" key="2">
    <source>
        <dbReference type="ARBA" id="ARBA00022643"/>
    </source>
</evidence>
<evidence type="ECO:0000256" key="5">
    <source>
        <dbReference type="ARBA" id="ARBA00033748"/>
    </source>
</evidence>
<dbReference type="NCBIfam" id="TIGR03860">
    <property type="entry name" value="FMN_nitrolo"/>
    <property type="match status" value="1"/>
</dbReference>
<sequence>MGAREHIIIGAMVRALGAYPSGWRIPGAHADPRTDTAVLRRTAKLAEAAHLDYLFFGDWLATGSDLEVRDPYLLARIDPLSAITYLAGITRRIGLIATANTTYSDPYTLARATASVDALSSGRAGLNLVTGAEPRAAGNHGRDAHWGNEHRYDQATEFIEALRLLWDSWEDDAFVHDRATGRLIDPTRLHSADYNGEHVRVAGALNVVRPVQGHLPIVHAGTALRSRQLAAATADVALVAVPTLAEGVQLSGELRRQTVAAGRAADELRIISPVLPVVAGTQEEAWAIFDQLLALVPLDDGSELSLSPDFPAGRGIRALSQAVGVALGPQALDAVVTRRLAERFSDLGQHLIELVAVRTGRRIGDGERPITLRHLLATHLVPSAAIVGDAGTVADHLQEWFEAGAVDGFNVLTAFHGDQFEAFTTLVIPELQRRGLFREAYEGRTLREHLGLERPANLHAAAREARAAQAELRRA</sequence>
<dbReference type="InterPro" id="IPR011251">
    <property type="entry name" value="Luciferase-like_dom"/>
</dbReference>
<keyword evidence="8" id="KW-1185">Reference proteome</keyword>
<dbReference type="PANTHER" id="PTHR30011:SF16">
    <property type="entry name" value="C2H2 FINGER DOMAIN TRANSCRIPTION FACTOR (EUROFUNG)-RELATED"/>
    <property type="match status" value="1"/>
</dbReference>